<protein>
    <submittedName>
        <fullName evidence="1">Uncharacterized protein</fullName>
    </submittedName>
</protein>
<accession>J9AFK0</accession>
<proteinExistence type="predicted"/>
<evidence type="ECO:0000313" key="1">
    <source>
        <dbReference type="EMBL" id="EJW72830.1"/>
    </source>
</evidence>
<feature type="non-terminal residue" evidence="1">
    <location>
        <position position="1"/>
    </location>
</feature>
<organism evidence="1 2">
    <name type="scientific">Wuchereria bancrofti</name>
    <dbReference type="NCBI Taxonomy" id="6293"/>
    <lineage>
        <taxon>Eukaryota</taxon>
        <taxon>Metazoa</taxon>
        <taxon>Ecdysozoa</taxon>
        <taxon>Nematoda</taxon>
        <taxon>Chromadorea</taxon>
        <taxon>Rhabditida</taxon>
        <taxon>Spirurina</taxon>
        <taxon>Spiruromorpha</taxon>
        <taxon>Filarioidea</taxon>
        <taxon>Onchocercidae</taxon>
        <taxon>Wuchereria</taxon>
    </lineage>
</organism>
<reference evidence="2" key="1">
    <citation type="submission" date="2012-08" db="EMBL/GenBank/DDBJ databases">
        <title>The Genome Sequence of Wuchereria bancrofti.</title>
        <authorList>
            <person name="Nutman T.B."/>
            <person name="Fink D.L."/>
            <person name="Russ C."/>
            <person name="Young S."/>
            <person name="Zeng Q."/>
            <person name="Koehrsen M."/>
            <person name="Alvarado L."/>
            <person name="Berlin A."/>
            <person name="Chapman S.B."/>
            <person name="Chen Z."/>
            <person name="Freedman E."/>
            <person name="Gellesch M."/>
            <person name="Goldberg J."/>
            <person name="Griggs A."/>
            <person name="Gujja S."/>
            <person name="Heilman E.R."/>
            <person name="Heiman D."/>
            <person name="Hepburn T."/>
            <person name="Howarth C."/>
            <person name="Jen D."/>
            <person name="Larson L."/>
            <person name="Lewis B."/>
            <person name="Mehta T."/>
            <person name="Park D."/>
            <person name="Pearson M."/>
            <person name="Roberts A."/>
            <person name="Saif S."/>
            <person name="Shea T."/>
            <person name="Shenoy N."/>
            <person name="Sisk P."/>
            <person name="Stolte C."/>
            <person name="Sykes S."/>
            <person name="Walk T."/>
            <person name="White J."/>
            <person name="Yandava C."/>
            <person name="Haas B."/>
            <person name="Henn M.R."/>
            <person name="Nusbaum C."/>
            <person name="Birren B."/>
        </authorList>
    </citation>
    <scope>NUCLEOTIDE SEQUENCE [LARGE SCALE GENOMIC DNA]</scope>
    <source>
        <strain evidence="2">NA</strain>
    </source>
</reference>
<gene>
    <name evidence="1" type="ORF">WUBG_16264</name>
</gene>
<dbReference type="Proteomes" id="UP000004810">
    <property type="component" value="Unassembled WGS sequence"/>
</dbReference>
<name>J9AFK0_WUCBA</name>
<sequence length="157" mass="18273">VVIHDIAIFFLEETGLQRVRLLPRGFDANLAQTIAQMSKMEVHPINLSSATTDRRALAMAFYLFSKADLHEANNMMQEFLENRHAGIAQICVDYAIDLADDIPNDERWNAVNHPSHCKFNFDKLLYVIVLKWELSVTKFIFQQEQQRTSYPLKVHFY</sequence>
<dbReference type="EMBL" id="ADBV01015291">
    <property type="protein sequence ID" value="EJW72830.1"/>
    <property type="molecule type" value="Genomic_DNA"/>
</dbReference>
<dbReference type="AlphaFoldDB" id="J9AFK0"/>
<comment type="caution">
    <text evidence="1">The sequence shown here is derived from an EMBL/GenBank/DDBJ whole genome shotgun (WGS) entry which is preliminary data.</text>
</comment>
<evidence type="ECO:0000313" key="2">
    <source>
        <dbReference type="Proteomes" id="UP000004810"/>
    </source>
</evidence>